<evidence type="ECO:0000313" key="2">
    <source>
        <dbReference type="Proteomes" id="UP000727056"/>
    </source>
</evidence>
<proteinExistence type="predicted"/>
<comment type="caution">
    <text evidence="1">The sequence shown here is derived from an EMBL/GenBank/DDBJ whole genome shotgun (WGS) entry which is preliminary data.</text>
</comment>
<protein>
    <submittedName>
        <fullName evidence="1">Uncharacterized protein</fullName>
    </submittedName>
</protein>
<reference evidence="1 2" key="1">
    <citation type="submission" date="2020-03" db="EMBL/GenBank/DDBJ databases">
        <title>Draft genome of Streptomyces sp. ventii, isolated from the Axial Seamount in the Pacific Ocean, and resequencing of the two type strains Streptomyces lonarensis strain NCL 716 and Streptomyces bohaiensis strain 11A07.</title>
        <authorList>
            <person name="Loughran R.M."/>
            <person name="Pfannmuller K.M."/>
            <person name="Wasson B.J."/>
            <person name="Deadmond M.C."/>
            <person name="Paddock B.E."/>
            <person name="Koyack M.J."/>
            <person name="Gallegos D.A."/>
            <person name="Mitchell E.A."/>
            <person name="Ushijima B."/>
            <person name="Saw J.H."/>
            <person name="Mcphail K.L."/>
            <person name="Videau P."/>
        </authorList>
    </citation>
    <scope>NUCLEOTIDE SEQUENCE [LARGE SCALE GENOMIC DNA]</scope>
    <source>
        <strain evidence="1 2">11A07</strain>
    </source>
</reference>
<keyword evidence="2" id="KW-1185">Reference proteome</keyword>
<organism evidence="1 2">
    <name type="scientific">Streptomyces bohaiensis</name>
    <dbReference type="NCBI Taxonomy" id="1431344"/>
    <lineage>
        <taxon>Bacteria</taxon>
        <taxon>Bacillati</taxon>
        <taxon>Actinomycetota</taxon>
        <taxon>Actinomycetes</taxon>
        <taxon>Kitasatosporales</taxon>
        <taxon>Streptomycetaceae</taxon>
        <taxon>Streptomyces</taxon>
    </lineage>
</organism>
<accession>A0ABX1CKL2</accession>
<gene>
    <name evidence="1" type="ORF">HCN52_24245</name>
</gene>
<name>A0ABX1CKL2_9ACTN</name>
<dbReference type="Proteomes" id="UP000727056">
    <property type="component" value="Unassembled WGS sequence"/>
</dbReference>
<evidence type="ECO:0000313" key="1">
    <source>
        <dbReference type="EMBL" id="NJQ17952.1"/>
    </source>
</evidence>
<dbReference type="EMBL" id="JAAVJC010000498">
    <property type="protein sequence ID" value="NJQ17952.1"/>
    <property type="molecule type" value="Genomic_DNA"/>
</dbReference>
<sequence length="102" mass="10311">MSAITNTGHVTVACRGAGTTVAAVSGVRGGFIPAVTPVAAVRERGAALAPVAVVANERTATAYGFAVAGVVAEAPAQLFGQQKSQLHPMWALRGLDPWTDPT</sequence>